<dbReference type="GO" id="GO:0016226">
    <property type="term" value="P:iron-sulfur cluster assembly"/>
    <property type="evidence" value="ECO:0007669"/>
    <property type="project" value="TreeGrafter"/>
</dbReference>
<protein>
    <submittedName>
        <fullName evidence="3">Folate-binding protein YgfZ</fullName>
    </submittedName>
</protein>
<dbReference type="PIRSF" id="PIRSF006487">
    <property type="entry name" value="GcvT"/>
    <property type="match status" value="1"/>
</dbReference>
<evidence type="ECO:0000313" key="4">
    <source>
        <dbReference type="Proteomes" id="UP000536835"/>
    </source>
</evidence>
<keyword evidence="4" id="KW-1185">Reference proteome</keyword>
<dbReference type="InterPro" id="IPR045179">
    <property type="entry name" value="YgfZ/GcvT"/>
</dbReference>
<accession>A0A7Y3RJQ7</accession>
<dbReference type="Pfam" id="PF25455">
    <property type="entry name" value="Beta-barrel_CAF17_C"/>
    <property type="match status" value="1"/>
</dbReference>
<dbReference type="EMBL" id="JABFCX010000002">
    <property type="protein sequence ID" value="NNU15333.1"/>
    <property type="molecule type" value="Genomic_DNA"/>
</dbReference>
<sequence length="266" mass="29143">MSFKPTALARDLINAEGPDAEQLLNSVLSVDISGKQPGDIAYGCLLTPQGKVLDVMYLHRLTNGFLIDVFQGRGAPLAKQLNMYKMRAKATFEKVPGGVFVAPDNLAPEDAGSDPRMDGLGKRWFTLGPLVQGPKSPSFFQLMRRLGIPEFGLDYQSEDVFPMDVNLDVMGAVDYKKGCFVGQEVASRMFRRGEIRKRTLKVYGDADLPRGTTLRQPGGIVGTVTSMIGGEGLAVMRLDRLQGAECFALHKGFDLRLKIRKPAYLG</sequence>
<organism evidence="3 4">
    <name type="scientific">Parvularcula mediterranea</name>
    <dbReference type="NCBI Taxonomy" id="2732508"/>
    <lineage>
        <taxon>Bacteria</taxon>
        <taxon>Pseudomonadati</taxon>
        <taxon>Pseudomonadota</taxon>
        <taxon>Alphaproteobacteria</taxon>
        <taxon>Parvularculales</taxon>
        <taxon>Parvularculaceae</taxon>
        <taxon>Parvularcula</taxon>
    </lineage>
</organism>
<dbReference type="InterPro" id="IPR017703">
    <property type="entry name" value="YgfZ/GCV_T_CS"/>
</dbReference>
<dbReference type="RefSeq" id="WP_173196744.1">
    <property type="nucleotide sequence ID" value="NZ_JABFCX010000002.1"/>
</dbReference>
<evidence type="ECO:0000313" key="3">
    <source>
        <dbReference type="EMBL" id="NNU15333.1"/>
    </source>
</evidence>
<gene>
    <name evidence="3" type="ORF">HK107_03205</name>
</gene>
<dbReference type="PANTHER" id="PTHR22602">
    <property type="entry name" value="TRANSFERASE CAF17, MITOCHONDRIAL-RELATED"/>
    <property type="match status" value="1"/>
</dbReference>
<feature type="domain" description="CAF17 C-terminal" evidence="2">
    <location>
        <begin position="196"/>
        <end position="263"/>
    </location>
</feature>
<name>A0A7Y3RJQ7_9PROT</name>
<dbReference type="Gene3D" id="3.30.1360.120">
    <property type="entry name" value="Probable tRNA modification gtpase trme, domain 1"/>
    <property type="match status" value="2"/>
</dbReference>
<dbReference type="InterPro" id="IPR057460">
    <property type="entry name" value="CAF17_C"/>
</dbReference>
<proteinExistence type="predicted"/>
<keyword evidence="1" id="KW-0809">Transit peptide</keyword>
<evidence type="ECO:0000259" key="2">
    <source>
        <dbReference type="Pfam" id="PF25455"/>
    </source>
</evidence>
<dbReference type="PANTHER" id="PTHR22602:SF0">
    <property type="entry name" value="TRANSFERASE CAF17, MITOCHONDRIAL-RELATED"/>
    <property type="match status" value="1"/>
</dbReference>
<dbReference type="Proteomes" id="UP000536835">
    <property type="component" value="Unassembled WGS sequence"/>
</dbReference>
<dbReference type="SUPFAM" id="SSF103025">
    <property type="entry name" value="Folate-binding domain"/>
    <property type="match status" value="1"/>
</dbReference>
<dbReference type="AlphaFoldDB" id="A0A7Y3RJQ7"/>
<evidence type="ECO:0000256" key="1">
    <source>
        <dbReference type="ARBA" id="ARBA00022946"/>
    </source>
</evidence>
<reference evidence="3 4" key="1">
    <citation type="submission" date="2020-05" db="EMBL/GenBank/DDBJ databases">
        <title>Parvularcula mediterraneae sp. nov., isolated from polypropylene straw from shallow seawater of the seashore of Laganas in Zakynthos island, Greece.</title>
        <authorList>
            <person name="Szabo I."/>
            <person name="Al-Omari J."/>
            <person name="Rado J."/>
            <person name="Szerdahelyi G.S."/>
        </authorList>
    </citation>
    <scope>NUCLEOTIDE SEQUENCE [LARGE SCALE GENOMIC DNA]</scope>
    <source>
        <strain evidence="3 4">ZS-1/3</strain>
    </source>
</reference>
<comment type="caution">
    <text evidence="3">The sequence shown here is derived from an EMBL/GenBank/DDBJ whole genome shotgun (WGS) entry which is preliminary data.</text>
</comment>
<dbReference type="NCBIfam" id="TIGR03317">
    <property type="entry name" value="ygfZ_signature"/>
    <property type="match status" value="1"/>
</dbReference>
<dbReference type="InterPro" id="IPR027266">
    <property type="entry name" value="TrmE/GcvT-like"/>
</dbReference>